<proteinExistence type="predicted"/>
<name>A0A2K2DKV8_BRADI</name>
<dbReference type="InParanoid" id="A0A2K2DKV8"/>
<feature type="region of interest" description="Disordered" evidence="1">
    <location>
        <begin position="1"/>
        <end position="31"/>
    </location>
</feature>
<sequence length="165" mass="18195">MREGHALAPARRRTHGSSLLGATPPAHSAPRGCRRCRWRLRLVRVGDRAAGVRGEFRSRVWSATAESEPPLMDFSQFRCILLWIRCVSHLSPSLPLSARAQFTPQNPNPKPNRSSSRRRPAEPSSEWPLRQPTATVPPATAVPLLHCIGFGCGACGKGWEPYSVV</sequence>
<reference evidence="2 3" key="1">
    <citation type="journal article" date="2010" name="Nature">
        <title>Genome sequencing and analysis of the model grass Brachypodium distachyon.</title>
        <authorList>
            <consortium name="International Brachypodium Initiative"/>
        </authorList>
    </citation>
    <scope>NUCLEOTIDE SEQUENCE [LARGE SCALE GENOMIC DNA]</scope>
    <source>
        <strain evidence="2 3">Bd21</strain>
    </source>
</reference>
<organism evidence="2">
    <name type="scientific">Brachypodium distachyon</name>
    <name type="common">Purple false brome</name>
    <name type="synonym">Trachynia distachya</name>
    <dbReference type="NCBI Taxonomy" id="15368"/>
    <lineage>
        <taxon>Eukaryota</taxon>
        <taxon>Viridiplantae</taxon>
        <taxon>Streptophyta</taxon>
        <taxon>Embryophyta</taxon>
        <taxon>Tracheophyta</taxon>
        <taxon>Spermatophyta</taxon>
        <taxon>Magnoliopsida</taxon>
        <taxon>Liliopsida</taxon>
        <taxon>Poales</taxon>
        <taxon>Poaceae</taxon>
        <taxon>BOP clade</taxon>
        <taxon>Pooideae</taxon>
        <taxon>Stipodae</taxon>
        <taxon>Brachypodieae</taxon>
        <taxon>Brachypodium</taxon>
    </lineage>
</organism>
<evidence type="ECO:0000256" key="1">
    <source>
        <dbReference type="SAM" id="MobiDB-lite"/>
    </source>
</evidence>
<evidence type="ECO:0000313" key="4">
    <source>
        <dbReference type="Proteomes" id="UP000008810"/>
    </source>
</evidence>
<reference evidence="2" key="2">
    <citation type="submission" date="2017-06" db="EMBL/GenBank/DDBJ databases">
        <title>WGS assembly of Brachypodium distachyon.</title>
        <authorList>
            <consortium name="The International Brachypodium Initiative"/>
            <person name="Lucas S."/>
            <person name="Harmon-Smith M."/>
            <person name="Lail K."/>
            <person name="Tice H."/>
            <person name="Grimwood J."/>
            <person name="Bruce D."/>
            <person name="Barry K."/>
            <person name="Shu S."/>
            <person name="Lindquist E."/>
            <person name="Wang M."/>
            <person name="Pitluck S."/>
            <person name="Vogel J.P."/>
            <person name="Garvin D.F."/>
            <person name="Mockler T.C."/>
            <person name="Schmutz J."/>
            <person name="Rokhsar D."/>
            <person name="Bevan M.W."/>
        </authorList>
    </citation>
    <scope>NUCLEOTIDE SEQUENCE</scope>
    <source>
        <strain evidence="2">Bd21</strain>
    </source>
</reference>
<dbReference type="Proteomes" id="UP000008810">
    <property type="component" value="Chromosome 1"/>
</dbReference>
<keyword evidence="4" id="KW-1185">Reference proteome</keyword>
<accession>A0A2K2DKV8</accession>
<feature type="region of interest" description="Disordered" evidence="1">
    <location>
        <begin position="98"/>
        <end position="134"/>
    </location>
</feature>
<evidence type="ECO:0000313" key="3">
    <source>
        <dbReference type="EnsemblPlants" id="PNT74920"/>
    </source>
</evidence>
<protein>
    <submittedName>
        <fullName evidence="2 3">Uncharacterized protein</fullName>
    </submittedName>
</protein>
<evidence type="ECO:0000313" key="2">
    <source>
        <dbReference type="EMBL" id="PNT74920.1"/>
    </source>
</evidence>
<reference evidence="3" key="3">
    <citation type="submission" date="2018-08" db="UniProtKB">
        <authorList>
            <consortium name="EnsemblPlants"/>
        </authorList>
    </citation>
    <scope>IDENTIFICATION</scope>
    <source>
        <strain evidence="3">cv. Bd21</strain>
    </source>
</reference>
<gene>
    <name evidence="2" type="ORF">BRADI_1g24467v3</name>
</gene>
<dbReference type="AlphaFoldDB" id="A0A2K2DKV8"/>
<dbReference type="EMBL" id="CM000880">
    <property type="protein sequence ID" value="PNT74920.1"/>
    <property type="molecule type" value="Genomic_DNA"/>
</dbReference>
<dbReference type="Gramene" id="PNT74920">
    <property type="protein sequence ID" value="PNT74920"/>
    <property type="gene ID" value="BRADI_1g24467v3"/>
</dbReference>
<dbReference type="EnsemblPlants" id="PNT74920">
    <property type="protein sequence ID" value="PNT74920"/>
    <property type="gene ID" value="BRADI_1g24467v3"/>
</dbReference>